<feature type="transmembrane region" description="Helical" evidence="7">
    <location>
        <begin position="124"/>
        <end position="148"/>
    </location>
</feature>
<dbReference type="AlphaFoldDB" id="A0A7V5HZS8"/>
<protein>
    <submittedName>
        <fullName evidence="9">ABC transporter permease subunit</fullName>
    </submittedName>
</protein>
<dbReference type="Pfam" id="PF00528">
    <property type="entry name" value="BPD_transp_1"/>
    <property type="match status" value="1"/>
</dbReference>
<dbReference type="EMBL" id="DRTT01000002">
    <property type="protein sequence ID" value="HHF97867.1"/>
    <property type="molecule type" value="Genomic_DNA"/>
</dbReference>
<keyword evidence="2 7" id="KW-0813">Transport</keyword>
<evidence type="ECO:0000256" key="7">
    <source>
        <dbReference type="RuleBase" id="RU363032"/>
    </source>
</evidence>
<feature type="domain" description="ABC transmembrane type-1" evidence="8">
    <location>
        <begin position="52"/>
        <end position="251"/>
    </location>
</feature>
<evidence type="ECO:0000313" key="9">
    <source>
        <dbReference type="EMBL" id="HHF97867.1"/>
    </source>
</evidence>
<evidence type="ECO:0000256" key="3">
    <source>
        <dbReference type="ARBA" id="ARBA00022475"/>
    </source>
</evidence>
<keyword evidence="6 7" id="KW-0472">Membrane</keyword>
<keyword evidence="4 7" id="KW-0812">Transmembrane</keyword>
<evidence type="ECO:0000256" key="5">
    <source>
        <dbReference type="ARBA" id="ARBA00022989"/>
    </source>
</evidence>
<feature type="transmembrane region" description="Helical" evidence="7">
    <location>
        <begin position="236"/>
        <end position="254"/>
    </location>
</feature>
<dbReference type="CDD" id="cd06261">
    <property type="entry name" value="TM_PBP2"/>
    <property type="match status" value="1"/>
</dbReference>
<feature type="transmembrane region" description="Helical" evidence="7">
    <location>
        <begin position="192"/>
        <end position="215"/>
    </location>
</feature>
<feature type="transmembrane region" description="Helical" evidence="7">
    <location>
        <begin position="90"/>
        <end position="112"/>
    </location>
</feature>
<feature type="transmembrane region" description="Helical" evidence="7">
    <location>
        <begin position="7"/>
        <end position="28"/>
    </location>
</feature>
<gene>
    <name evidence="9" type="ORF">ENL39_00040</name>
</gene>
<name>A0A7V5HZS8_UNCAE</name>
<dbReference type="InterPro" id="IPR035906">
    <property type="entry name" value="MetI-like_sf"/>
</dbReference>
<dbReference type="Gene3D" id="1.10.3720.10">
    <property type="entry name" value="MetI-like"/>
    <property type="match status" value="1"/>
</dbReference>
<comment type="caution">
    <text evidence="9">The sequence shown here is derived from an EMBL/GenBank/DDBJ whole genome shotgun (WGS) entry which is preliminary data.</text>
</comment>
<dbReference type="PROSITE" id="PS50928">
    <property type="entry name" value="ABC_TM1"/>
    <property type="match status" value="1"/>
</dbReference>
<dbReference type="SUPFAM" id="SSF161098">
    <property type="entry name" value="MetI-like"/>
    <property type="match status" value="1"/>
</dbReference>
<keyword evidence="5 7" id="KW-1133">Transmembrane helix</keyword>
<organism evidence="9">
    <name type="scientific">Aerophobetes bacterium</name>
    <dbReference type="NCBI Taxonomy" id="2030807"/>
    <lineage>
        <taxon>Bacteria</taxon>
        <taxon>Candidatus Aerophobota</taxon>
    </lineage>
</organism>
<dbReference type="InterPro" id="IPR000515">
    <property type="entry name" value="MetI-like"/>
</dbReference>
<proteinExistence type="inferred from homology"/>
<evidence type="ECO:0000256" key="2">
    <source>
        <dbReference type="ARBA" id="ARBA00022448"/>
    </source>
</evidence>
<accession>A0A7V5HZS8</accession>
<keyword evidence="3" id="KW-1003">Cell membrane</keyword>
<dbReference type="PANTHER" id="PTHR30183">
    <property type="entry name" value="MOLYBDENUM TRANSPORT SYSTEM PERMEASE PROTEIN MODB"/>
    <property type="match status" value="1"/>
</dbReference>
<dbReference type="Proteomes" id="UP000886070">
    <property type="component" value="Unassembled WGS sequence"/>
</dbReference>
<evidence type="ECO:0000259" key="8">
    <source>
        <dbReference type="PROSITE" id="PS50928"/>
    </source>
</evidence>
<evidence type="ECO:0000256" key="1">
    <source>
        <dbReference type="ARBA" id="ARBA00004651"/>
    </source>
</evidence>
<evidence type="ECO:0000256" key="4">
    <source>
        <dbReference type="ARBA" id="ARBA00022692"/>
    </source>
</evidence>
<reference evidence="9" key="1">
    <citation type="journal article" date="2020" name="mSystems">
        <title>Genome- and Community-Level Interaction Insights into Carbon Utilization and Element Cycling Functions of Hydrothermarchaeota in Hydrothermal Sediment.</title>
        <authorList>
            <person name="Zhou Z."/>
            <person name="Liu Y."/>
            <person name="Xu W."/>
            <person name="Pan J."/>
            <person name="Luo Z.H."/>
            <person name="Li M."/>
        </authorList>
    </citation>
    <scope>NUCLEOTIDE SEQUENCE [LARGE SCALE GENOMIC DNA]</scope>
    <source>
        <strain evidence="9">HyVt-92</strain>
    </source>
</reference>
<evidence type="ECO:0000256" key="6">
    <source>
        <dbReference type="ARBA" id="ARBA00023136"/>
    </source>
</evidence>
<comment type="subcellular location">
    <subcellularLocation>
        <location evidence="1 7">Cell membrane</location>
        <topology evidence="1 7">Multi-pass membrane protein</topology>
    </subcellularLocation>
</comment>
<feature type="transmembrane region" description="Helical" evidence="7">
    <location>
        <begin position="56"/>
        <end position="78"/>
    </location>
</feature>
<sequence length="262" mass="29162">MERRKEFFSIVAFICGALVICFLTFPLLKMFTSSSLGNLVFTLRDKEVLESIWRSLYTAFIAGLISFLVGTPFAYLLARRDFFGKKIIESVIDLPMVIPHPVVGIAILSVVGKDYWFGRVLSGLGIRVMGSILGIVVVLTFVGMPFYINSAKNGFKSVPSRLEKVSRSLGASFFSTFLQVTFPLAWKSMLVGVIMCCARAISEFGAVVVVAYHPMVAPVLIYERFEAYGLSYSQPVAVLLTLFCLVLFLILRIFSMPESVKR</sequence>
<dbReference type="GO" id="GO:0005886">
    <property type="term" value="C:plasma membrane"/>
    <property type="evidence" value="ECO:0007669"/>
    <property type="project" value="UniProtKB-SubCell"/>
</dbReference>
<dbReference type="PANTHER" id="PTHR30183:SF3">
    <property type="entry name" value="MOLYBDENUM TRANSPORT SYSTEM PERMEASE PROTEIN MODB"/>
    <property type="match status" value="1"/>
</dbReference>
<dbReference type="GO" id="GO:0055085">
    <property type="term" value="P:transmembrane transport"/>
    <property type="evidence" value="ECO:0007669"/>
    <property type="project" value="InterPro"/>
</dbReference>
<comment type="similarity">
    <text evidence="7">Belongs to the binding-protein-dependent transport system permease family.</text>
</comment>